<evidence type="ECO:0000256" key="2">
    <source>
        <dbReference type="ARBA" id="ARBA00022692"/>
    </source>
</evidence>
<protein>
    <submittedName>
        <fullName evidence="7">YIP1 family protein</fullName>
    </submittedName>
</protein>
<comment type="caution">
    <text evidence="7">The sequence shown here is derived from an EMBL/GenBank/DDBJ whole genome shotgun (WGS) entry which is preliminary data.</text>
</comment>
<evidence type="ECO:0000256" key="3">
    <source>
        <dbReference type="ARBA" id="ARBA00022989"/>
    </source>
</evidence>
<evidence type="ECO:0000259" key="6">
    <source>
        <dbReference type="Pfam" id="PF04893"/>
    </source>
</evidence>
<gene>
    <name evidence="7" type="ORF">JL811_03875</name>
</gene>
<feature type="transmembrane region" description="Helical" evidence="5">
    <location>
        <begin position="35"/>
        <end position="57"/>
    </location>
</feature>
<dbReference type="InterPro" id="IPR006977">
    <property type="entry name" value="Yip1_dom"/>
</dbReference>
<dbReference type="Proteomes" id="UP000648908">
    <property type="component" value="Unassembled WGS sequence"/>
</dbReference>
<accession>A0A8K0XZ24</accession>
<evidence type="ECO:0000313" key="8">
    <source>
        <dbReference type="Proteomes" id="UP000648908"/>
    </source>
</evidence>
<proteinExistence type="predicted"/>
<dbReference type="AlphaFoldDB" id="A0A8K0XZ24"/>
<dbReference type="GO" id="GO:0016020">
    <property type="term" value="C:membrane"/>
    <property type="evidence" value="ECO:0007669"/>
    <property type="project" value="UniProtKB-SubCell"/>
</dbReference>
<evidence type="ECO:0000256" key="1">
    <source>
        <dbReference type="ARBA" id="ARBA00004141"/>
    </source>
</evidence>
<dbReference type="RefSeq" id="WP_202687011.1">
    <property type="nucleotide sequence ID" value="NZ_JAESVN010000001.1"/>
</dbReference>
<evidence type="ECO:0000256" key="4">
    <source>
        <dbReference type="ARBA" id="ARBA00023136"/>
    </source>
</evidence>
<keyword evidence="4 5" id="KW-0472">Membrane</keyword>
<sequence length="197" mass="20660">MDFTVSGLLNLARDSVTDPRGVARRIMGLGLPAQVGWMALGLMAVASALLTHLSLALSPPAAQEFFGDAMASPLRTAVLQGLVMVISVHLIHRIGALRGGIGGLTETILLVAWVQFLLLLVQMVQMAALVLLPPLSDLLGLLGLALFFWLLSNFVAELHGFQSVPKTFLGVLAVMVLAGFVLAIILATLFGAPATGV</sequence>
<keyword evidence="3 5" id="KW-1133">Transmembrane helix</keyword>
<organism evidence="7 8">
    <name type="scientific">Szabonella alba</name>
    <dbReference type="NCBI Taxonomy" id="2804194"/>
    <lineage>
        <taxon>Bacteria</taxon>
        <taxon>Pseudomonadati</taxon>
        <taxon>Pseudomonadota</taxon>
        <taxon>Alphaproteobacteria</taxon>
        <taxon>Rhodobacterales</taxon>
        <taxon>Paracoccaceae</taxon>
        <taxon>Szabonella</taxon>
    </lineage>
</organism>
<evidence type="ECO:0000313" key="7">
    <source>
        <dbReference type="EMBL" id="MBL4916351.1"/>
    </source>
</evidence>
<keyword evidence="8" id="KW-1185">Reference proteome</keyword>
<feature type="transmembrane region" description="Helical" evidence="5">
    <location>
        <begin position="77"/>
        <end position="96"/>
    </location>
</feature>
<feature type="transmembrane region" description="Helical" evidence="5">
    <location>
        <begin position="108"/>
        <end position="132"/>
    </location>
</feature>
<feature type="transmembrane region" description="Helical" evidence="5">
    <location>
        <begin position="168"/>
        <end position="192"/>
    </location>
</feature>
<name>A0A8K0XZ24_9RHOB</name>
<keyword evidence="2 5" id="KW-0812">Transmembrane</keyword>
<reference evidence="7" key="1">
    <citation type="submission" date="2021-01" db="EMBL/GenBank/DDBJ databases">
        <title>Tabrizicola alba sp. nov. a motile alkaliphilic bacterium isolated from a soda lake.</title>
        <authorList>
            <person name="Szuroczki S."/>
            <person name="Abbaszade G."/>
            <person name="Schumann P."/>
            <person name="Toth E."/>
        </authorList>
    </citation>
    <scope>NUCLEOTIDE SEQUENCE</scope>
    <source>
        <strain evidence="7">DMG-N-6</strain>
    </source>
</reference>
<comment type="subcellular location">
    <subcellularLocation>
        <location evidence="1">Membrane</location>
        <topology evidence="1">Multi-pass membrane protein</topology>
    </subcellularLocation>
</comment>
<dbReference type="Pfam" id="PF04893">
    <property type="entry name" value="Yip1"/>
    <property type="match status" value="1"/>
</dbReference>
<evidence type="ECO:0000256" key="5">
    <source>
        <dbReference type="SAM" id="Phobius"/>
    </source>
</evidence>
<feature type="domain" description="Yip1" evidence="6">
    <location>
        <begin position="15"/>
        <end position="184"/>
    </location>
</feature>
<dbReference type="EMBL" id="JAESVN010000001">
    <property type="protein sequence ID" value="MBL4916351.1"/>
    <property type="molecule type" value="Genomic_DNA"/>
</dbReference>
<feature type="transmembrane region" description="Helical" evidence="5">
    <location>
        <begin position="138"/>
        <end position="156"/>
    </location>
</feature>